<evidence type="ECO:0000256" key="3">
    <source>
        <dbReference type="ARBA" id="ARBA00022519"/>
    </source>
</evidence>
<evidence type="ECO:0000256" key="9">
    <source>
        <dbReference type="HAMAP-Rule" id="MF_00911"/>
    </source>
</evidence>
<evidence type="ECO:0000256" key="1">
    <source>
        <dbReference type="ARBA" id="ARBA00004370"/>
    </source>
</evidence>
<dbReference type="InterPro" id="IPR026579">
    <property type="entry name" value="FtsQ"/>
</dbReference>
<evidence type="ECO:0000256" key="5">
    <source>
        <dbReference type="ARBA" id="ARBA00022692"/>
    </source>
</evidence>
<keyword evidence="3 9" id="KW-0997">Cell inner membrane</keyword>
<evidence type="ECO:0000256" key="6">
    <source>
        <dbReference type="ARBA" id="ARBA00022989"/>
    </source>
</evidence>
<dbReference type="RefSeq" id="WP_316702379.1">
    <property type="nucleotide sequence ID" value="NZ_CP136336.1"/>
</dbReference>
<dbReference type="PANTHER" id="PTHR35851">
    <property type="entry name" value="CELL DIVISION PROTEIN FTSQ"/>
    <property type="match status" value="1"/>
</dbReference>
<gene>
    <name evidence="9" type="primary">ftsQ</name>
    <name evidence="11" type="ORF">RXV79_05025</name>
</gene>
<organism evidence="11 12">
    <name type="scientific">Piscinibacter gummiphilus</name>
    <dbReference type="NCBI Taxonomy" id="946333"/>
    <lineage>
        <taxon>Bacteria</taxon>
        <taxon>Pseudomonadati</taxon>
        <taxon>Pseudomonadota</taxon>
        <taxon>Betaproteobacteria</taxon>
        <taxon>Burkholderiales</taxon>
        <taxon>Sphaerotilaceae</taxon>
        <taxon>Piscinibacter</taxon>
    </lineage>
</organism>
<evidence type="ECO:0000259" key="10">
    <source>
        <dbReference type="PROSITE" id="PS51779"/>
    </source>
</evidence>
<comment type="subunit">
    <text evidence="9">Part of a complex composed of FtsB, FtsL and FtsQ.</text>
</comment>
<feature type="transmembrane region" description="Helical" evidence="9">
    <location>
        <begin position="26"/>
        <end position="48"/>
    </location>
</feature>
<evidence type="ECO:0000256" key="8">
    <source>
        <dbReference type="ARBA" id="ARBA00023306"/>
    </source>
</evidence>
<dbReference type="InterPro" id="IPR013685">
    <property type="entry name" value="POTRA_FtsQ_type"/>
</dbReference>
<dbReference type="InterPro" id="IPR045335">
    <property type="entry name" value="FtsQ_C_sf"/>
</dbReference>
<comment type="function">
    <text evidence="9">Essential cell division protein. May link together the upstream cell division proteins, which are predominantly cytoplasmic, with the downstream cell division proteins, which are predominantly periplasmic. May control correct divisome assembly.</text>
</comment>
<dbReference type="Gene3D" id="3.40.50.11690">
    <property type="entry name" value="Cell division protein FtsQ/DivIB"/>
    <property type="match status" value="1"/>
</dbReference>
<dbReference type="HAMAP" id="MF_00911">
    <property type="entry name" value="FtsQ_subfam"/>
    <property type="match status" value="1"/>
</dbReference>
<keyword evidence="5 9" id="KW-0812">Transmembrane</keyword>
<evidence type="ECO:0000313" key="11">
    <source>
        <dbReference type="EMBL" id="WOB09425.1"/>
    </source>
</evidence>
<comment type="subcellular location">
    <subcellularLocation>
        <location evidence="9">Cell inner membrane</location>
        <topology evidence="9">Single-pass type II membrane protein</topology>
    </subcellularLocation>
    <subcellularLocation>
        <location evidence="1">Membrane</location>
    </subcellularLocation>
    <text evidence="9">Localizes to the division septum.</text>
</comment>
<dbReference type="Pfam" id="PF03799">
    <property type="entry name" value="FtsQ_DivIB_C"/>
    <property type="match status" value="1"/>
</dbReference>
<keyword evidence="8 9" id="KW-0131">Cell cycle</keyword>
<name>A0ABZ0CWW0_9BURK</name>
<evidence type="ECO:0000256" key="4">
    <source>
        <dbReference type="ARBA" id="ARBA00022618"/>
    </source>
</evidence>
<feature type="domain" description="POTRA" evidence="10">
    <location>
        <begin position="53"/>
        <end position="122"/>
    </location>
</feature>
<dbReference type="GO" id="GO:0051301">
    <property type="term" value="P:cell division"/>
    <property type="evidence" value="ECO:0007669"/>
    <property type="project" value="UniProtKB-KW"/>
</dbReference>
<dbReference type="Gene3D" id="3.10.20.310">
    <property type="entry name" value="membrane protein fhac"/>
    <property type="match status" value="1"/>
</dbReference>
<proteinExistence type="inferred from homology"/>
<accession>A0ABZ0CWW0</accession>
<dbReference type="Proteomes" id="UP001303946">
    <property type="component" value="Chromosome"/>
</dbReference>
<keyword evidence="4 9" id="KW-0132">Cell division</keyword>
<evidence type="ECO:0000256" key="7">
    <source>
        <dbReference type="ARBA" id="ARBA00023136"/>
    </source>
</evidence>
<evidence type="ECO:0000256" key="2">
    <source>
        <dbReference type="ARBA" id="ARBA00022475"/>
    </source>
</evidence>
<dbReference type="InterPro" id="IPR005548">
    <property type="entry name" value="Cell_div_FtsQ/DivIB_C"/>
</dbReference>
<dbReference type="EMBL" id="CP136336">
    <property type="protein sequence ID" value="WOB09425.1"/>
    <property type="molecule type" value="Genomic_DNA"/>
</dbReference>
<evidence type="ECO:0000313" key="12">
    <source>
        <dbReference type="Proteomes" id="UP001303946"/>
    </source>
</evidence>
<dbReference type="PANTHER" id="PTHR35851:SF1">
    <property type="entry name" value="CELL DIVISION PROTEIN FTSQ"/>
    <property type="match status" value="1"/>
</dbReference>
<reference evidence="11 12" key="1">
    <citation type="submission" date="2023-10" db="EMBL/GenBank/DDBJ databases">
        <title>Bacteria for the degradation of biodegradable plastic PBAT(Polybutylene adipate terephthalate).</title>
        <authorList>
            <person name="Weon H.-Y."/>
            <person name="Yeon J."/>
        </authorList>
    </citation>
    <scope>NUCLEOTIDE SEQUENCE [LARGE SCALE GENOMIC DNA]</scope>
    <source>
        <strain evidence="11 12">SBD 7-3</strain>
    </source>
</reference>
<sequence>MRAQAATPRFNPAAVELPGEVRLVNITASMLFIVGGVLMAALALMWLIRQPVFNIKSVKVEGEVTRNSVSTIRANALPQLAGNYFTLDLSRGKQAFEAVPWVRQAIVQRVWPNRLRVLLEEHHAVALWAMKDGDDQLVNQQGEVFQANLGDVEDEALPTLKGPDGSSAEVLAMYQRLVPVFETLEMHIDQLSMSGRGSWHAEFDNGAEIELGRGTQDELVARSVRFVATVTQVIERYQRPLVYADLRHNEGYAVRLKGITTTTVATPPGRRN</sequence>
<keyword evidence="7 9" id="KW-0472">Membrane</keyword>
<comment type="similarity">
    <text evidence="9">Belongs to the FtsQ/DivIB family. FtsQ subfamily.</text>
</comment>
<keyword evidence="2 9" id="KW-1003">Cell membrane</keyword>
<dbReference type="PROSITE" id="PS51779">
    <property type="entry name" value="POTRA"/>
    <property type="match status" value="1"/>
</dbReference>
<dbReference type="Pfam" id="PF08478">
    <property type="entry name" value="POTRA_1"/>
    <property type="match status" value="1"/>
</dbReference>
<protein>
    <recommendedName>
        <fullName evidence="9">Cell division protein FtsQ</fullName>
    </recommendedName>
</protein>
<keyword evidence="12" id="KW-1185">Reference proteome</keyword>
<keyword evidence="6 9" id="KW-1133">Transmembrane helix</keyword>
<dbReference type="InterPro" id="IPR034746">
    <property type="entry name" value="POTRA"/>
</dbReference>